<evidence type="ECO:0000256" key="1">
    <source>
        <dbReference type="PROSITE-ProRule" id="PRU00339"/>
    </source>
</evidence>
<dbReference type="PANTHER" id="PTHR44809">
    <property type="match status" value="1"/>
</dbReference>
<dbReference type="Pfam" id="PF13424">
    <property type="entry name" value="TPR_12"/>
    <property type="match status" value="1"/>
</dbReference>
<gene>
    <name evidence="2" type="ORF">V5799_030494</name>
</gene>
<feature type="repeat" description="TPR" evidence="1">
    <location>
        <begin position="303"/>
        <end position="336"/>
    </location>
</feature>
<dbReference type="InterPro" id="IPR052943">
    <property type="entry name" value="TMTC_O-mannosyl-trnsfr"/>
</dbReference>
<dbReference type="Gene3D" id="1.25.40.10">
    <property type="entry name" value="Tetratricopeptide repeat domain"/>
    <property type="match status" value="2"/>
</dbReference>
<evidence type="ECO:0000313" key="2">
    <source>
        <dbReference type="EMBL" id="KAK8776161.1"/>
    </source>
</evidence>
<dbReference type="InterPro" id="IPR019734">
    <property type="entry name" value="TPR_rpt"/>
</dbReference>
<dbReference type="InterPro" id="IPR011990">
    <property type="entry name" value="TPR-like_helical_dom_sf"/>
</dbReference>
<reference evidence="2 3" key="1">
    <citation type="journal article" date="2023" name="Arcadia Sci">
        <title>De novo assembly of a long-read Amblyomma americanum tick genome.</title>
        <authorList>
            <person name="Chou S."/>
            <person name="Poskanzer K.E."/>
            <person name="Rollins M."/>
            <person name="Thuy-Boun P.S."/>
        </authorList>
    </citation>
    <scope>NUCLEOTIDE SEQUENCE [LARGE SCALE GENOMIC DNA]</scope>
    <source>
        <strain evidence="2">F_SG_1</strain>
        <tissue evidence="2">Salivary glands</tissue>
    </source>
</reference>
<sequence length="384" mass="43167">MFVKVSSVGFFIRFRMCDAASAEFIDNDILMFMSFHARSKQGQKELARILLERAVELEPEFSEAYSSLAALAAGLGHITEAERLHRLALRSDAANADARNNYGTFLQTQGRIQEAVDQYQRALELHPNHTVALLNAARSLRTMNLDRQAECLYKKALAVEPDPQVMDNLAGFYINAGRLDDARVLYDEALKLFPDHVDCKVHQAQLLMRLRNFSGAEYILLEVIDRNNSHKEALHTAALLYNLTNRTAEAIEHILKALKLCAIDDRSCAKIHADHGDILKDIDDLNSSAESYMMAIRLDPDLAHAHLNLAVIRHLEGDYWGAFHHYQAALSLDPKNELIVDNMAKLRRRLARRQPSHRGVALLSSRRNTSPPASVGVDGAIHVY</sequence>
<dbReference type="Pfam" id="PF13432">
    <property type="entry name" value="TPR_16"/>
    <property type="match status" value="1"/>
</dbReference>
<keyword evidence="1" id="KW-0802">TPR repeat</keyword>
<dbReference type="AlphaFoldDB" id="A0AAQ4END6"/>
<feature type="repeat" description="TPR" evidence="1">
    <location>
        <begin position="96"/>
        <end position="129"/>
    </location>
</feature>
<dbReference type="GO" id="GO:0006396">
    <property type="term" value="P:RNA processing"/>
    <property type="evidence" value="ECO:0007669"/>
    <property type="project" value="InterPro"/>
</dbReference>
<dbReference type="PROSITE" id="PS50293">
    <property type="entry name" value="TPR_REGION"/>
    <property type="match status" value="1"/>
</dbReference>
<dbReference type="InterPro" id="IPR003107">
    <property type="entry name" value="HAT"/>
</dbReference>
<dbReference type="SMART" id="SM00028">
    <property type="entry name" value="TPR"/>
    <property type="match status" value="7"/>
</dbReference>
<feature type="repeat" description="TPR" evidence="1">
    <location>
        <begin position="163"/>
        <end position="196"/>
    </location>
</feature>
<proteinExistence type="predicted"/>
<comment type="caution">
    <text evidence="2">The sequence shown here is derived from an EMBL/GenBank/DDBJ whole genome shotgun (WGS) entry which is preliminary data.</text>
</comment>
<evidence type="ECO:0000313" key="3">
    <source>
        <dbReference type="Proteomes" id="UP001321473"/>
    </source>
</evidence>
<dbReference type="SUPFAM" id="SSF48452">
    <property type="entry name" value="TPR-like"/>
    <property type="match status" value="2"/>
</dbReference>
<organism evidence="2 3">
    <name type="scientific">Amblyomma americanum</name>
    <name type="common">Lone star tick</name>
    <dbReference type="NCBI Taxonomy" id="6943"/>
    <lineage>
        <taxon>Eukaryota</taxon>
        <taxon>Metazoa</taxon>
        <taxon>Ecdysozoa</taxon>
        <taxon>Arthropoda</taxon>
        <taxon>Chelicerata</taxon>
        <taxon>Arachnida</taxon>
        <taxon>Acari</taxon>
        <taxon>Parasitiformes</taxon>
        <taxon>Ixodida</taxon>
        <taxon>Ixodoidea</taxon>
        <taxon>Ixodidae</taxon>
        <taxon>Amblyomminae</taxon>
        <taxon>Amblyomma</taxon>
    </lineage>
</organism>
<feature type="repeat" description="TPR" evidence="1">
    <location>
        <begin position="269"/>
        <end position="302"/>
    </location>
</feature>
<dbReference type="Pfam" id="PF14559">
    <property type="entry name" value="TPR_19"/>
    <property type="match status" value="1"/>
</dbReference>
<dbReference type="Proteomes" id="UP001321473">
    <property type="component" value="Unassembled WGS sequence"/>
</dbReference>
<protein>
    <submittedName>
        <fullName evidence="2">Uncharacterized protein</fullName>
    </submittedName>
</protein>
<keyword evidence="3" id="KW-1185">Reference proteome</keyword>
<dbReference type="EMBL" id="JARKHS020013309">
    <property type="protein sequence ID" value="KAK8776161.1"/>
    <property type="molecule type" value="Genomic_DNA"/>
</dbReference>
<dbReference type="SMART" id="SM00386">
    <property type="entry name" value="HAT"/>
    <property type="match status" value="4"/>
</dbReference>
<name>A0AAQ4END6_AMBAM</name>
<accession>A0AAQ4END6</accession>
<dbReference type="PANTHER" id="PTHR44809:SF1">
    <property type="entry name" value="PROTEIN O-MANNOSYL-TRANSFERASE TMTC1"/>
    <property type="match status" value="1"/>
</dbReference>
<dbReference type="PROSITE" id="PS50005">
    <property type="entry name" value="TPR"/>
    <property type="match status" value="4"/>
</dbReference>